<evidence type="ECO:0000313" key="3">
    <source>
        <dbReference type="WBParaSite" id="jg15479"/>
    </source>
</evidence>
<sequence length="136" mass="14465">MNLPPRDSNIEIVDMEVSSGPSSIASTCSSSLSNNGVNDAECSGADAPNPEEFHKSKDVFDGENESIALDSIPCPPPPPISIGIYIQPDSPIKAEPAINHSNEPIQPAVKRPLTDPQINDEDADQAGSSETKRPRF</sequence>
<feature type="region of interest" description="Disordered" evidence="1">
    <location>
        <begin position="91"/>
        <end position="136"/>
    </location>
</feature>
<evidence type="ECO:0000256" key="1">
    <source>
        <dbReference type="SAM" id="MobiDB-lite"/>
    </source>
</evidence>
<proteinExistence type="predicted"/>
<feature type="region of interest" description="Disordered" evidence="1">
    <location>
        <begin position="18"/>
        <end position="62"/>
    </location>
</feature>
<reference evidence="3" key="1">
    <citation type="submission" date="2022-11" db="UniProtKB">
        <authorList>
            <consortium name="WormBaseParasite"/>
        </authorList>
    </citation>
    <scope>IDENTIFICATION</scope>
</reference>
<name>A0A915D4H1_9BILA</name>
<dbReference type="WBParaSite" id="jg15479">
    <property type="protein sequence ID" value="jg15479"/>
    <property type="gene ID" value="jg15479"/>
</dbReference>
<dbReference type="Proteomes" id="UP000887574">
    <property type="component" value="Unplaced"/>
</dbReference>
<evidence type="ECO:0000313" key="2">
    <source>
        <dbReference type="Proteomes" id="UP000887574"/>
    </source>
</evidence>
<organism evidence="2 3">
    <name type="scientific">Ditylenchus dipsaci</name>
    <dbReference type="NCBI Taxonomy" id="166011"/>
    <lineage>
        <taxon>Eukaryota</taxon>
        <taxon>Metazoa</taxon>
        <taxon>Ecdysozoa</taxon>
        <taxon>Nematoda</taxon>
        <taxon>Chromadorea</taxon>
        <taxon>Rhabditida</taxon>
        <taxon>Tylenchina</taxon>
        <taxon>Tylenchomorpha</taxon>
        <taxon>Sphaerularioidea</taxon>
        <taxon>Anguinidae</taxon>
        <taxon>Anguininae</taxon>
        <taxon>Ditylenchus</taxon>
    </lineage>
</organism>
<protein>
    <submittedName>
        <fullName evidence="3">Uncharacterized protein</fullName>
    </submittedName>
</protein>
<keyword evidence="2" id="KW-1185">Reference proteome</keyword>
<accession>A0A915D4H1</accession>
<dbReference type="AlphaFoldDB" id="A0A915D4H1"/>
<feature type="compositionally biased region" description="Basic and acidic residues" evidence="1">
    <location>
        <begin position="51"/>
        <end position="60"/>
    </location>
</feature>
<feature type="compositionally biased region" description="Low complexity" evidence="1">
    <location>
        <begin position="18"/>
        <end position="33"/>
    </location>
</feature>